<evidence type="ECO:0000256" key="1">
    <source>
        <dbReference type="SAM" id="SignalP"/>
    </source>
</evidence>
<evidence type="ECO:0000313" key="2">
    <source>
        <dbReference type="EMBL" id="MBO9204589.1"/>
    </source>
</evidence>
<dbReference type="Proteomes" id="UP000677244">
    <property type="component" value="Unassembled WGS sequence"/>
</dbReference>
<feature type="chain" id="PRO_5046858060" evidence="1">
    <location>
        <begin position="20"/>
        <end position="298"/>
    </location>
</feature>
<comment type="caution">
    <text evidence="2">The sequence shown here is derived from an EMBL/GenBank/DDBJ whole genome shotgun (WGS) entry which is preliminary data.</text>
</comment>
<evidence type="ECO:0000313" key="3">
    <source>
        <dbReference type="Proteomes" id="UP000677244"/>
    </source>
</evidence>
<accession>A0ABS3Z350</accession>
<keyword evidence="3" id="KW-1185">Reference proteome</keyword>
<keyword evidence="1" id="KW-0732">Signal</keyword>
<sequence>MKKLQILICVILGSLFARSQPLEELVQDVQAHKTSMTQLRALFSKHPSYEDASEFGYNFAMLGQRTDKAEFHYTLADSITRRMTVETTYKKDQVGYIKIKGQYYDKTAGTFIWQTAYTYVDTPFTNQMLEAYNKIHQTQFTWKDLYEDSCKGFFINMSGSDFADSAFDAEGNFKDRIILSRPMKLEFYPLIKRRDHNAIIKNCLSFNPARKAYGAVCLYALQQLGEPLSKTEKHLLRKCRRCREKVLYDASTDLIDLVKVRALLGSNKHMREECRWLLLPNQPKTQTSEQLHHSTHVR</sequence>
<feature type="signal peptide" evidence="1">
    <location>
        <begin position="1"/>
        <end position="19"/>
    </location>
</feature>
<dbReference type="RefSeq" id="WP_209143311.1">
    <property type="nucleotide sequence ID" value="NZ_JAGHKO010000014.1"/>
</dbReference>
<protein>
    <submittedName>
        <fullName evidence="2">Uncharacterized protein</fullName>
    </submittedName>
</protein>
<name>A0ABS3Z350_9BACT</name>
<organism evidence="2 3">
    <name type="scientific">Niastella soli</name>
    <dbReference type="NCBI Taxonomy" id="2821487"/>
    <lineage>
        <taxon>Bacteria</taxon>
        <taxon>Pseudomonadati</taxon>
        <taxon>Bacteroidota</taxon>
        <taxon>Chitinophagia</taxon>
        <taxon>Chitinophagales</taxon>
        <taxon>Chitinophagaceae</taxon>
        <taxon>Niastella</taxon>
    </lineage>
</organism>
<gene>
    <name evidence="2" type="ORF">J7I42_30155</name>
</gene>
<dbReference type="EMBL" id="JAGHKO010000014">
    <property type="protein sequence ID" value="MBO9204589.1"/>
    <property type="molecule type" value="Genomic_DNA"/>
</dbReference>
<proteinExistence type="predicted"/>
<reference evidence="2 3" key="1">
    <citation type="submission" date="2021-03" db="EMBL/GenBank/DDBJ databases">
        <title>Assistant Professor.</title>
        <authorList>
            <person name="Huq M.A."/>
        </authorList>
    </citation>
    <scope>NUCLEOTIDE SEQUENCE [LARGE SCALE GENOMIC DNA]</scope>
    <source>
        <strain evidence="2 3">MAH-29</strain>
    </source>
</reference>